<evidence type="ECO:0000313" key="3">
    <source>
        <dbReference type="Proteomes" id="UP000596929"/>
    </source>
</evidence>
<dbReference type="RefSeq" id="WP_186860606.1">
    <property type="nucleotide sequence ID" value="NZ_JACOOO010000035.1"/>
</dbReference>
<dbReference type="Gene3D" id="3.90.1200.10">
    <property type="match status" value="1"/>
</dbReference>
<dbReference type="InterPro" id="IPR011009">
    <property type="entry name" value="Kinase-like_dom_sf"/>
</dbReference>
<dbReference type="InterPro" id="IPR002575">
    <property type="entry name" value="Aminoglycoside_PTrfase"/>
</dbReference>
<protein>
    <submittedName>
        <fullName evidence="2">CotS family spore coat protein</fullName>
    </submittedName>
</protein>
<keyword evidence="2" id="KW-0167">Capsid protein</keyword>
<gene>
    <name evidence="2" type="ORF">H8S20_15110</name>
</gene>
<comment type="caution">
    <text evidence="2">The sequence shown here is derived from an EMBL/GenBank/DDBJ whole genome shotgun (WGS) entry which is preliminary data.</text>
</comment>
<keyword evidence="2" id="KW-0946">Virion</keyword>
<dbReference type="SUPFAM" id="SSF56112">
    <property type="entry name" value="Protein kinase-like (PK-like)"/>
    <property type="match status" value="1"/>
</dbReference>
<dbReference type="PANTHER" id="PTHR39179">
    <property type="entry name" value="SPORE COAT PROTEIN I"/>
    <property type="match status" value="1"/>
</dbReference>
<organism evidence="2 3">
    <name type="scientific">Clostridium hominis</name>
    <dbReference type="NCBI Taxonomy" id="2763036"/>
    <lineage>
        <taxon>Bacteria</taxon>
        <taxon>Bacillati</taxon>
        <taxon>Bacillota</taxon>
        <taxon>Clostridia</taxon>
        <taxon>Eubacteriales</taxon>
        <taxon>Clostridiaceae</taxon>
        <taxon>Clostridium</taxon>
    </lineage>
</organism>
<accession>A0ABR7DGC7</accession>
<reference evidence="2 3" key="1">
    <citation type="submission" date="2020-08" db="EMBL/GenBank/DDBJ databases">
        <title>Genome public.</title>
        <authorList>
            <person name="Liu C."/>
            <person name="Sun Q."/>
        </authorList>
    </citation>
    <scope>NUCLEOTIDE SEQUENCE [LARGE SCALE GENOMIC DNA]</scope>
    <source>
        <strain evidence="2 3">NSJ-6</strain>
    </source>
</reference>
<proteinExistence type="predicted"/>
<name>A0ABR7DGC7_9CLOT</name>
<keyword evidence="3" id="KW-1185">Reference proteome</keyword>
<dbReference type="EMBL" id="JACOOO010000035">
    <property type="protein sequence ID" value="MBC5630192.1"/>
    <property type="molecule type" value="Genomic_DNA"/>
</dbReference>
<dbReference type="InterPro" id="IPR014255">
    <property type="entry name" value="Spore_coat_CotS"/>
</dbReference>
<dbReference type="InterPro" id="IPR047175">
    <property type="entry name" value="CotS-like"/>
</dbReference>
<feature type="domain" description="Aminoglycoside phosphotransferase" evidence="1">
    <location>
        <begin position="37"/>
        <end position="251"/>
    </location>
</feature>
<dbReference type="Pfam" id="PF01636">
    <property type="entry name" value="APH"/>
    <property type="match status" value="1"/>
</dbReference>
<dbReference type="PANTHER" id="PTHR39179:SF1">
    <property type="entry name" value="SPORE COAT PROTEIN I"/>
    <property type="match status" value="1"/>
</dbReference>
<evidence type="ECO:0000259" key="1">
    <source>
        <dbReference type="Pfam" id="PF01636"/>
    </source>
</evidence>
<dbReference type="Gene3D" id="3.30.200.20">
    <property type="entry name" value="Phosphorylase Kinase, domain 1"/>
    <property type="match status" value="1"/>
</dbReference>
<evidence type="ECO:0000313" key="2">
    <source>
        <dbReference type="EMBL" id="MBC5630192.1"/>
    </source>
</evidence>
<sequence>MVKTRYVDKGILCEYEFKEEFIDLLGIKITDVIPLRKVFVLFTDKGKKVLKITDSSKERIDFIDKALKIIEKKYPRVLKYTRNIDDEIITLWKDKQYVLLDMVEGREAAFTNPVEVELCSKAIAEMHIASKNLIEELSEEEIKNNSGKNLIKKMEDEYYTLIQLQKVVGKYKYKNEFDDLFLKNVDNAKRDLLKTIEEIKNSKYDSMIKNRGNIVLCHNDLAHHNFIIDGDKVNIIDFDYCSIDTRILDIYGYTMKVIKNLAYNEEIIELIIKSYNEVSKLEDEEIEMLRKLINYPRDFISISTDYYFKQKMWDEEVFLSRLKNKLEIDKFRMDILNS</sequence>
<dbReference type="NCBIfam" id="TIGR02906">
    <property type="entry name" value="spore_CotS"/>
    <property type="match status" value="1"/>
</dbReference>
<dbReference type="Proteomes" id="UP000596929">
    <property type="component" value="Unassembled WGS sequence"/>
</dbReference>